<sequence length="309" mass="34170">MTNYTVPFLVPALGGGPFETMRRATLDLVTSTVNQLLHGEGSDRAHIDYMGCVHPGRQTTGDDYDGFVVTNWKQDNAHIVHHDSGNASTSREGRDGAHILSSWTAQEGSDVSCGTVQEEDIPSSLEPTPLLPGNYLPTMSEDSSMLSDDDIRALAAAVPLRHRWRHWRLLYSTARDGISLQTLYRRAAESAPCVLIVRDLQQHVFGSFTSESWRVAPRYYGTGESFVFQIQPKAVMWPWHQRRMALARNDFFQFGRPGSLALGGAPQYALYLDGDLQFGSSGASDTFGSPCLASDVEFEIGRVELWGLV</sequence>
<keyword evidence="7" id="KW-1185">Reference proteome</keyword>
<evidence type="ECO:0000313" key="6">
    <source>
        <dbReference type="EMBL" id="CAK0787552.1"/>
    </source>
</evidence>
<protein>
    <recommendedName>
        <fullName evidence="4">Oxidation resistance protein 1</fullName>
    </recommendedName>
</protein>
<accession>A0AAV1ILI1</accession>
<gene>
    <name evidence="6" type="ORF">CVIRNUC_010774</name>
</gene>
<dbReference type="PROSITE" id="PS51886">
    <property type="entry name" value="TLDC"/>
    <property type="match status" value="1"/>
</dbReference>
<dbReference type="AlphaFoldDB" id="A0AAV1ILI1"/>
<evidence type="ECO:0000313" key="7">
    <source>
        <dbReference type="Proteomes" id="UP001314263"/>
    </source>
</evidence>
<feature type="domain" description="TLDc" evidence="5">
    <location>
        <begin position="144"/>
        <end position="309"/>
    </location>
</feature>
<keyword evidence="3" id="KW-0496">Mitochondrion</keyword>
<comment type="subcellular location">
    <subcellularLocation>
        <location evidence="1">Mitochondrion</location>
    </subcellularLocation>
</comment>
<evidence type="ECO:0000256" key="1">
    <source>
        <dbReference type="ARBA" id="ARBA00004173"/>
    </source>
</evidence>
<dbReference type="Pfam" id="PF07534">
    <property type="entry name" value="TLD"/>
    <property type="match status" value="1"/>
</dbReference>
<dbReference type="Proteomes" id="UP001314263">
    <property type="component" value="Unassembled WGS sequence"/>
</dbReference>
<dbReference type="InterPro" id="IPR006571">
    <property type="entry name" value="TLDc_dom"/>
</dbReference>
<dbReference type="GO" id="GO:0005739">
    <property type="term" value="C:mitochondrion"/>
    <property type="evidence" value="ECO:0007669"/>
    <property type="project" value="UniProtKB-SubCell"/>
</dbReference>
<name>A0AAV1ILI1_9CHLO</name>
<dbReference type="SMART" id="SM00584">
    <property type="entry name" value="TLDc"/>
    <property type="match status" value="1"/>
</dbReference>
<evidence type="ECO:0000256" key="3">
    <source>
        <dbReference type="ARBA" id="ARBA00023128"/>
    </source>
</evidence>
<comment type="caution">
    <text evidence="6">The sequence shown here is derived from an EMBL/GenBank/DDBJ whole genome shotgun (WGS) entry which is preliminary data.</text>
</comment>
<proteinExistence type="inferred from homology"/>
<comment type="similarity">
    <text evidence="2">Belongs to the OXR1 family.</text>
</comment>
<evidence type="ECO:0000259" key="5">
    <source>
        <dbReference type="PROSITE" id="PS51886"/>
    </source>
</evidence>
<dbReference type="EMBL" id="CAUYUE010000017">
    <property type="protein sequence ID" value="CAK0787552.1"/>
    <property type="molecule type" value="Genomic_DNA"/>
</dbReference>
<evidence type="ECO:0000256" key="2">
    <source>
        <dbReference type="ARBA" id="ARBA00009540"/>
    </source>
</evidence>
<reference evidence="6 7" key="1">
    <citation type="submission" date="2023-10" db="EMBL/GenBank/DDBJ databases">
        <authorList>
            <person name="Maclean D."/>
            <person name="Macfadyen A."/>
        </authorList>
    </citation>
    <scope>NUCLEOTIDE SEQUENCE [LARGE SCALE GENOMIC DNA]</scope>
</reference>
<dbReference type="PANTHER" id="PTHR23354">
    <property type="entry name" value="NUCLEOLAR PROTEIN 7/ESTROGEN RECEPTOR COACTIVATOR-RELATED"/>
    <property type="match status" value="1"/>
</dbReference>
<dbReference type="PANTHER" id="PTHR23354:SF62">
    <property type="entry name" value="MUSTARD, ISOFORM V"/>
    <property type="match status" value="1"/>
</dbReference>
<organism evidence="6 7">
    <name type="scientific">Coccomyxa viridis</name>
    <dbReference type="NCBI Taxonomy" id="1274662"/>
    <lineage>
        <taxon>Eukaryota</taxon>
        <taxon>Viridiplantae</taxon>
        <taxon>Chlorophyta</taxon>
        <taxon>core chlorophytes</taxon>
        <taxon>Trebouxiophyceae</taxon>
        <taxon>Trebouxiophyceae incertae sedis</taxon>
        <taxon>Coccomyxaceae</taxon>
        <taxon>Coccomyxa</taxon>
    </lineage>
</organism>
<evidence type="ECO:0000256" key="4">
    <source>
        <dbReference type="ARBA" id="ARBA00040604"/>
    </source>
</evidence>